<evidence type="ECO:0000313" key="3">
    <source>
        <dbReference type="Proteomes" id="UP000076532"/>
    </source>
</evidence>
<feature type="non-terminal residue" evidence="2">
    <location>
        <position position="84"/>
    </location>
</feature>
<dbReference type="Proteomes" id="UP000076532">
    <property type="component" value="Unassembled WGS sequence"/>
</dbReference>
<dbReference type="OrthoDB" id="3249394at2759"/>
<accession>A0A166S8M2</accession>
<proteinExistence type="predicted"/>
<evidence type="ECO:0000313" key="2">
    <source>
        <dbReference type="EMBL" id="KZP29148.1"/>
    </source>
</evidence>
<dbReference type="Gene3D" id="1.10.340.70">
    <property type="match status" value="1"/>
</dbReference>
<sequence length="84" mass="9744">LVGRYGEDPLFKAVLESPTMHKNFELSNGLIFLKERDSRVICIPDILVGERRLREMLISHAHSILAHLGPKKTVTYLCDNVWWR</sequence>
<reference evidence="2 3" key="1">
    <citation type="journal article" date="2016" name="Mol. Biol. Evol.">
        <title>Comparative Genomics of Early-Diverging Mushroom-Forming Fungi Provides Insights into the Origins of Lignocellulose Decay Capabilities.</title>
        <authorList>
            <person name="Nagy L.G."/>
            <person name="Riley R."/>
            <person name="Tritt A."/>
            <person name="Adam C."/>
            <person name="Daum C."/>
            <person name="Floudas D."/>
            <person name="Sun H."/>
            <person name="Yadav J.S."/>
            <person name="Pangilinan J."/>
            <person name="Larsson K.H."/>
            <person name="Matsuura K."/>
            <person name="Barry K."/>
            <person name="Labutti K."/>
            <person name="Kuo R."/>
            <person name="Ohm R.A."/>
            <person name="Bhattacharya S.S."/>
            <person name="Shirouzu T."/>
            <person name="Yoshinaga Y."/>
            <person name="Martin F.M."/>
            <person name="Grigoriev I.V."/>
            <person name="Hibbett D.S."/>
        </authorList>
    </citation>
    <scope>NUCLEOTIDE SEQUENCE [LARGE SCALE GENOMIC DNA]</scope>
    <source>
        <strain evidence="2 3">CBS 109695</strain>
    </source>
</reference>
<dbReference type="InterPro" id="IPR041588">
    <property type="entry name" value="Integrase_H2C2"/>
</dbReference>
<dbReference type="EMBL" id="KV417500">
    <property type="protein sequence ID" value="KZP29148.1"/>
    <property type="molecule type" value="Genomic_DNA"/>
</dbReference>
<dbReference type="STRING" id="436010.A0A166S8M2"/>
<evidence type="ECO:0000259" key="1">
    <source>
        <dbReference type="Pfam" id="PF17921"/>
    </source>
</evidence>
<gene>
    <name evidence="2" type="ORF">FIBSPDRAFT_692138</name>
</gene>
<feature type="domain" description="Integrase zinc-binding" evidence="1">
    <location>
        <begin position="51"/>
        <end position="83"/>
    </location>
</feature>
<protein>
    <recommendedName>
        <fullName evidence="1">Integrase zinc-binding domain-containing protein</fullName>
    </recommendedName>
</protein>
<organism evidence="2 3">
    <name type="scientific">Athelia psychrophila</name>
    <dbReference type="NCBI Taxonomy" id="1759441"/>
    <lineage>
        <taxon>Eukaryota</taxon>
        <taxon>Fungi</taxon>
        <taxon>Dikarya</taxon>
        <taxon>Basidiomycota</taxon>
        <taxon>Agaricomycotina</taxon>
        <taxon>Agaricomycetes</taxon>
        <taxon>Agaricomycetidae</taxon>
        <taxon>Atheliales</taxon>
        <taxon>Atheliaceae</taxon>
        <taxon>Athelia</taxon>
    </lineage>
</organism>
<feature type="non-terminal residue" evidence="2">
    <location>
        <position position="1"/>
    </location>
</feature>
<dbReference type="AlphaFoldDB" id="A0A166S8M2"/>
<name>A0A166S8M2_9AGAM</name>
<keyword evidence="3" id="KW-1185">Reference proteome</keyword>
<dbReference type="Pfam" id="PF17921">
    <property type="entry name" value="Integrase_H2C2"/>
    <property type="match status" value="1"/>
</dbReference>